<evidence type="ECO:0000256" key="5">
    <source>
        <dbReference type="ARBA" id="ARBA00024207"/>
    </source>
</evidence>
<dbReference type="GO" id="GO:0004540">
    <property type="term" value="F:RNA nuclease activity"/>
    <property type="evidence" value="ECO:0007669"/>
    <property type="project" value="InterPro"/>
</dbReference>
<dbReference type="AlphaFoldDB" id="Q64CB4"/>
<reference evidence="6" key="1">
    <citation type="journal article" date="2004" name="Science">
        <title>Reverse methanogenesis: testing the hypothesis with environmental genomics.</title>
        <authorList>
            <person name="Hallam S.J."/>
            <person name="Putnam N."/>
            <person name="Preston C.M."/>
            <person name="Detter J.C."/>
            <person name="Rokhsar D."/>
            <person name="Richardson P.M."/>
            <person name="DeLong E.F."/>
        </authorList>
    </citation>
    <scope>NUCLEOTIDE SEQUENCE</scope>
</reference>
<sequence>MNEAIKKRIMENVEILIERVEFIEEHLSNEILGNRILRKAIYKEFQEAVEAVSDICAMLRRGRNSSAKDDYSNINFLVEHGILEQKKAEKLKEANGLRNRLIHGYDSVDDETACYAIIELIEELRDFSVAALEWKRKNSS</sequence>
<gene>
    <name evidence="6" type="ORF">GZ24D9_6</name>
</gene>
<evidence type="ECO:0000313" key="6">
    <source>
        <dbReference type="EMBL" id="AAU82963.1"/>
    </source>
</evidence>
<comment type="similarity">
    <text evidence="5">Belongs to the HepT RNase toxin family.</text>
</comment>
<dbReference type="Pfam" id="PF01934">
    <property type="entry name" value="HepT-like"/>
    <property type="match status" value="1"/>
</dbReference>
<name>Q64CB4_UNCAG</name>
<evidence type="ECO:0000256" key="1">
    <source>
        <dbReference type="ARBA" id="ARBA00022553"/>
    </source>
</evidence>
<dbReference type="EMBL" id="AY714837">
    <property type="protein sequence ID" value="AAU82963.1"/>
    <property type="molecule type" value="Genomic_DNA"/>
</dbReference>
<dbReference type="InterPro" id="IPR008201">
    <property type="entry name" value="HepT-like"/>
</dbReference>
<reference evidence="6" key="2">
    <citation type="submission" date="2004-08" db="EMBL/GenBank/DDBJ databases">
        <authorList>
            <person name="Putnam N."/>
            <person name="Detter J.C."/>
            <person name="Richardson P.M."/>
            <person name="Rokhsar D."/>
        </authorList>
    </citation>
    <scope>NUCLEOTIDE SEQUENCE</scope>
</reference>
<accession>Q64CB4</accession>
<dbReference type="PANTHER" id="PTHR33397:SF5">
    <property type="entry name" value="RNASE YUTE-RELATED"/>
    <property type="match status" value="1"/>
</dbReference>
<evidence type="ECO:0000256" key="2">
    <source>
        <dbReference type="ARBA" id="ARBA00022649"/>
    </source>
</evidence>
<dbReference type="PANTHER" id="PTHR33397">
    <property type="entry name" value="UPF0331 PROTEIN YUTE"/>
    <property type="match status" value="1"/>
</dbReference>
<dbReference type="Gene3D" id="1.20.120.580">
    <property type="entry name" value="bsu32300-like"/>
    <property type="match status" value="1"/>
</dbReference>
<dbReference type="NCBIfam" id="NF047751">
    <property type="entry name" value="HepT_toxin"/>
    <property type="match status" value="1"/>
</dbReference>
<evidence type="ECO:0008006" key="7">
    <source>
        <dbReference type="Google" id="ProtNLM"/>
    </source>
</evidence>
<protein>
    <recommendedName>
        <fullName evidence="7">DUF86 domain-containing protein</fullName>
    </recommendedName>
</protein>
<dbReference type="InterPro" id="IPR037038">
    <property type="entry name" value="HepT-like_sf"/>
</dbReference>
<keyword evidence="3" id="KW-0540">Nuclease</keyword>
<evidence type="ECO:0000256" key="3">
    <source>
        <dbReference type="ARBA" id="ARBA00022722"/>
    </source>
</evidence>
<keyword evidence="4" id="KW-0378">Hydrolase</keyword>
<dbReference type="GO" id="GO:0016787">
    <property type="term" value="F:hydrolase activity"/>
    <property type="evidence" value="ECO:0007669"/>
    <property type="project" value="UniProtKB-KW"/>
</dbReference>
<dbReference type="GO" id="GO:0110001">
    <property type="term" value="C:toxin-antitoxin complex"/>
    <property type="evidence" value="ECO:0007669"/>
    <property type="project" value="InterPro"/>
</dbReference>
<keyword evidence="2" id="KW-1277">Toxin-antitoxin system</keyword>
<keyword evidence="1" id="KW-0597">Phosphoprotein</keyword>
<evidence type="ECO:0000256" key="4">
    <source>
        <dbReference type="ARBA" id="ARBA00022801"/>
    </source>
</evidence>
<proteinExistence type="inferred from homology"/>
<dbReference type="InterPro" id="IPR052379">
    <property type="entry name" value="Type_VII_TA_RNase"/>
</dbReference>
<organism evidence="6">
    <name type="scientific">Uncultured archaeon GZfos26G2</name>
    <dbReference type="NCBI Taxonomy" id="3386331"/>
    <lineage>
        <taxon>Archaea</taxon>
        <taxon>Methanobacteriati</taxon>
        <taxon>Methanobacteriota</taxon>
        <taxon>Stenosarchaea group</taxon>
        <taxon>Methanomicrobia</taxon>
        <taxon>Candidatus Methanophagales</taxon>
        <taxon>Candidatus Methanophagaceae</taxon>
        <taxon>Candidatus Methanophaga</taxon>
    </lineage>
</organism>